<evidence type="ECO:0000313" key="5">
    <source>
        <dbReference type="Proteomes" id="UP000248786"/>
    </source>
</evidence>
<sequence length="85" mass="9559">MPKIGPIEIIIIIILIMIPVGLIWGLIHLFNKLNKKKITGRNMPLDIIEINKGVQYCTRCGQKLEANIQFCPVCGTEKLHAPKIP</sequence>
<name>A0A328EMS7_9CHLR</name>
<comment type="caution">
    <text evidence="3">The sequence shown here is derived from an EMBL/GenBank/DDBJ whole genome shotgun (WGS) entry which is preliminary data.</text>
</comment>
<feature type="transmembrane region" description="Helical" evidence="1">
    <location>
        <begin position="6"/>
        <end position="27"/>
    </location>
</feature>
<proteinExistence type="predicted"/>
<protein>
    <recommendedName>
        <fullName evidence="2">Zinc-ribbon domain-containing protein</fullName>
    </recommendedName>
</protein>
<evidence type="ECO:0000256" key="1">
    <source>
        <dbReference type="SAM" id="Phobius"/>
    </source>
</evidence>
<evidence type="ECO:0000313" key="3">
    <source>
        <dbReference type="EMBL" id="RAL69336.1"/>
    </source>
</evidence>
<dbReference type="Pfam" id="PF13240">
    <property type="entry name" value="Zn_Ribbon_1"/>
    <property type="match status" value="1"/>
</dbReference>
<dbReference type="InterPro" id="IPR026870">
    <property type="entry name" value="Zinc_ribbon_dom"/>
</dbReference>
<dbReference type="Proteomes" id="UP000248786">
    <property type="component" value="Unassembled WGS sequence"/>
</dbReference>
<dbReference type="AlphaFoldDB" id="A0A328EMS7"/>
<evidence type="ECO:0000259" key="2">
    <source>
        <dbReference type="Pfam" id="PF13240"/>
    </source>
</evidence>
<dbReference type="EMBL" id="QGLC01000009">
    <property type="protein sequence ID" value="RAL69336.1"/>
    <property type="molecule type" value="Genomic_DNA"/>
</dbReference>
<feature type="domain" description="Zinc-ribbon" evidence="2">
    <location>
        <begin position="56"/>
        <end position="77"/>
    </location>
</feature>
<evidence type="ECO:0000313" key="4">
    <source>
        <dbReference type="EMBL" id="RAL70650.1"/>
    </source>
</evidence>
<reference evidence="5 6" key="1">
    <citation type="submission" date="2018-05" db="EMBL/GenBank/DDBJ databases">
        <title>Draft genome sequences of Dehalococcoides mccartyi strains RC and KS.</title>
        <authorList>
            <person name="Higgins S.A."/>
            <person name="Padilla-Crespo E."/>
            <person name="Loeffler F.E."/>
        </authorList>
    </citation>
    <scope>NUCLEOTIDE SEQUENCE [LARGE SCALE GENOMIC DNA]</scope>
    <source>
        <strain evidence="4 5">KS</strain>
        <strain evidence="3 6">RC</strain>
    </source>
</reference>
<accession>A0A328EMS7</accession>
<gene>
    <name evidence="4" type="ORF">C1G86_0247</name>
    <name evidence="3" type="ORF">C1G87_0260</name>
</gene>
<evidence type="ECO:0000313" key="6">
    <source>
        <dbReference type="Proteomes" id="UP000249146"/>
    </source>
</evidence>
<keyword evidence="1" id="KW-0812">Transmembrane</keyword>
<dbReference type="EMBL" id="QGLD01000008">
    <property type="protein sequence ID" value="RAL70650.1"/>
    <property type="molecule type" value="Genomic_DNA"/>
</dbReference>
<keyword evidence="1" id="KW-1133">Transmembrane helix</keyword>
<dbReference type="Proteomes" id="UP000249146">
    <property type="component" value="Unassembled WGS sequence"/>
</dbReference>
<organism evidence="3 6">
    <name type="scientific">Dehalococcoides mccartyi</name>
    <dbReference type="NCBI Taxonomy" id="61435"/>
    <lineage>
        <taxon>Bacteria</taxon>
        <taxon>Bacillati</taxon>
        <taxon>Chloroflexota</taxon>
        <taxon>Dehalococcoidia</taxon>
        <taxon>Dehalococcoidales</taxon>
        <taxon>Dehalococcoidaceae</taxon>
        <taxon>Dehalococcoides</taxon>
    </lineage>
</organism>
<keyword evidence="1" id="KW-0472">Membrane</keyword>